<evidence type="ECO:0000313" key="3">
    <source>
        <dbReference type="Proteomes" id="UP000501812"/>
    </source>
</evidence>
<keyword evidence="1" id="KW-0472">Membrane</keyword>
<keyword evidence="1" id="KW-0812">Transmembrane</keyword>
<organism evidence="2 3">
    <name type="scientific">Luteolibacter luteus</name>
    <dbReference type="NCBI Taxonomy" id="2728835"/>
    <lineage>
        <taxon>Bacteria</taxon>
        <taxon>Pseudomonadati</taxon>
        <taxon>Verrucomicrobiota</taxon>
        <taxon>Verrucomicrobiia</taxon>
        <taxon>Verrucomicrobiales</taxon>
        <taxon>Verrucomicrobiaceae</taxon>
        <taxon>Luteolibacter</taxon>
    </lineage>
</organism>
<evidence type="ECO:0000313" key="2">
    <source>
        <dbReference type="EMBL" id="QJE96533.1"/>
    </source>
</evidence>
<proteinExistence type="predicted"/>
<sequence>MLILTFVRVVLFPDRFGMLWLLGAATLIGLTAIQVRVMVFEGRSSLLRRRLAMGGVVLGLIAIIHIADDSILLGELLRSGILSWSGFWSLYGMGYWHRLRAIPKQSAWYEIRGIAASSIARLEQIQGQIKIPQDTIRERMKR</sequence>
<reference evidence="2 3" key="1">
    <citation type="submission" date="2020-04" db="EMBL/GenBank/DDBJ databases">
        <title>Luteolibacter sp. G-1-1-1 isolated from soil.</title>
        <authorList>
            <person name="Dahal R.H."/>
        </authorList>
    </citation>
    <scope>NUCLEOTIDE SEQUENCE [LARGE SCALE GENOMIC DNA]</scope>
    <source>
        <strain evidence="2 3">G-1-1-1</strain>
    </source>
</reference>
<dbReference type="AlphaFoldDB" id="A0A858RKH0"/>
<accession>A0A858RKH0</accession>
<keyword evidence="1" id="KW-1133">Transmembrane helix</keyword>
<protein>
    <submittedName>
        <fullName evidence="2">Uncharacterized protein</fullName>
    </submittedName>
</protein>
<keyword evidence="3" id="KW-1185">Reference proteome</keyword>
<feature type="transmembrane region" description="Helical" evidence="1">
    <location>
        <begin position="20"/>
        <end position="39"/>
    </location>
</feature>
<gene>
    <name evidence="2" type="ORF">HHL09_12325</name>
</gene>
<dbReference type="KEGG" id="luo:HHL09_12325"/>
<dbReference type="RefSeq" id="WP_169454934.1">
    <property type="nucleotide sequence ID" value="NZ_CP051774.1"/>
</dbReference>
<dbReference type="EMBL" id="CP051774">
    <property type="protein sequence ID" value="QJE96533.1"/>
    <property type="molecule type" value="Genomic_DNA"/>
</dbReference>
<feature type="transmembrane region" description="Helical" evidence="1">
    <location>
        <begin position="51"/>
        <end position="67"/>
    </location>
</feature>
<dbReference type="Proteomes" id="UP000501812">
    <property type="component" value="Chromosome"/>
</dbReference>
<evidence type="ECO:0000256" key="1">
    <source>
        <dbReference type="SAM" id="Phobius"/>
    </source>
</evidence>
<feature type="transmembrane region" description="Helical" evidence="1">
    <location>
        <begin position="79"/>
        <end position="96"/>
    </location>
</feature>
<name>A0A858RKH0_9BACT</name>